<evidence type="ECO:0000313" key="6">
    <source>
        <dbReference type="Proteomes" id="UP000243342"/>
    </source>
</evidence>
<gene>
    <name evidence="5" type="ORF">BIV57_20635</name>
</gene>
<accession>A0A1J7C7I1</accession>
<dbReference type="OrthoDB" id="9808602at2"/>
<dbReference type="GO" id="GO:0016758">
    <property type="term" value="F:hexosyltransferase activity"/>
    <property type="evidence" value="ECO:0007669"/>
    <property type="project" value="TreeGrafter"/>
</dbReference>
<dbReference type="Pfam" id="PF00534">
    <property type="entry name" value="Glycos_transf_1"/>
    <property type="match status" value="1"/>
</dbReference>
<evidence type="ECO:0000313" key="5">
    <source>
        <dbReference type="EMBL" id="OIV35610.1"/>
    </source>
</evidence>
<feature type="domain" description="Glycosyltransferase subfamily 4-like N-terminal" evidence="4">
    <location>
        <begin position="15"/>
        <end position="177"/>
    </location>
</feature>
<dbReference type="GO" id="GO:1901137">
    <property type="term" value="P:carbohydrate derivative biosynthetic process"/>
    <property type="evidence" value="ECO:0007669"/>
    <property type="project" value="UniProtKB-ARBA"/>
</dbReference>
<dbReference type="CDD" id="cd03801">
    <property type="entry name" value="GT4_PimA-like"/>
    <property type="match status" value="1"/>
</dbReference>
<keyword evidence="6" id="KW-1185">Reference proteome</keyword>
<dbReference type="Pfam" id="PF13439">
    <property type="entry name" value="Glyco_transf_4"/>
    <property type="match status" value="1"/>
</dbReference>
<dbReference type="InterPro" id="IPR028098">
    <property type="entry name" value="Glyco_trans_4-like_N"/>
</dbReference>
<feature type="domain" description="Glycosyl transferase family 1" evidence="3">
    <location>
        <begin position="191"/>
        <end position="361"/>
    </location>
</feature>
<evidence type="ECO:0000256" key="2">
    <source>
        <dbReference type="ARBA" id="ARBA00022679"/>
    </source>
</evidence>
<dbReference type="FunFam" id="3.40.50.2000:FF:000069">
    <property type="entry name" value="Alpha-(1-6)-phosphatidylinositol monomannoside mannosyltransferase"/>
    <property type="match status" value="1"/>
</dbReference>
<organism evidence="5 6">
    <name type="scientific">Mangrovactinospora gilvigrisea</name>
    <dbReference type="NCBI Taxonomy" id="1428644"/>
    <lineage>
        <taxon>Bacteria</taxon>
        <taxon>Bacillati</taxon>
        <taxon>Actinomycetota</taxon>
        <taxon>Actinomycetes</taxon>
        <taxon>Kitasatosporales</taxon>
        <taxon>Streptomycetaceae</taxon>
        <taxon>Mangrovactinospora</taxon>
    </lineage>
</organism>
<dbReference type="InterPro" id="IPR001296">
    <property type="entry name" value="Glyco_trans_1"/>
</dbReference>
<proteinExistence type="predicted"/>
<dbReference type="RefSeq" id="WP_071658426.1">
    <property type="nucleotide sequence ID" value="NZ_MLCF01000142.1"/>
</dbReference>
<dbReference type="AlphaFoldDB" id="A0A1J7C7I1"/>
<dbReference type="InterPro" id="IPR050194">
    <property type="entry name" value="Glycosyltransferase_grp1"/>
</dbReference>
<comment type="caution">
    <text evidence="5">The sequence shown here is derived from an EMBL/GenBank/DDBJ whole genome shotgun (WGS) entry which is preliminary data.</text>
</comment>
<evidence type="ECO:0000259" key="3">
    <source>
        <dbReference type="Pfam" id="PF00534"/>
    </source>
</evidence>
<dbReference type="PANTHER" id="PTHR45947:SF3">
    <property type="entry name" value="SULFOQUINOVOSYL TRANSFERASE SQD2"/>
    <property type="match status" value="1"/>
</dbReference>
<reference evidence="5 6" key="1">
    <citation type="submission" date="2016-10" db="EMBL/GenBank/DDBJ databases">
        <title>Genome sequence of Streptomyces gilvigriseus MUSC 26.</title>
        <authorList>
            <person name="Lee L.-H."/>
            <person name="Ser H.-L."/>
        </authorList>
    </citation>
    <scope>NUCLEOTIDE SEQUENCE [LARGE SCALE GENOMIC DNA]</scope>
    <source>
        <strain evidence="5 6">MUSC 26</strain>
    </source>
</reference>
<name>A0A1J7C7I1_9ACTN</name>
<evidence type="ECO:0000256" key="1">
    <source>
        <dbReference type="ARBA" id="ARBA00022676"/>
    </source>
</evidence>
<dbReference type="SUPFAM" id="SSF53756">
    <property type="entry name" value="UDP-Glycosyltransferase/glycogen phosphorylase"/>
    <property type="match status" value="1"/>
</dbReference>
<dbReference type="STRING" id="1428644.BIV57_20635"/>
<dbReference type="Gene3D" id="3.40.50.2000">
    <property type="entry name" value="Glycogen Phosphorylase B"/>
    <property type="match status" value="2"/>
</dbReference>
<dbReference type="Proteomes" id="UP000243342">
    <property type="component" value="Unassembled WGS sequence"/>
</dbReference>
<keyword evidence="1 5" id="KW-0328">Glycosyltransferase</keyword>
<evidence type="ECO:0000259" key="4">
    <source>
        <dbReference type="Pfam" id="PF13439"/>
    </source>
</evidence>
<sequence>MDKTLIVTNDYPPRPGGIQTFLHNLVSRLDPEQVVVYAPQWKGDKGGSTVVEWDSQQPYTIYRDPTANMLPTPWVAHRAAQLVRREKVKNVVFGASAPLGLFGNHMRRAGATNIVAMSHGHEGGWARFPGLNAVVKRCGEQADTLTYLGEYTRSRIASVLSPEAAARMVQLPPGVDVKTFHPDSGGAEVRARLGLADRPVVVCVSRLVERKGQDTLIRALPRIRTAVPDAALLIVGPGAYEGKLRELARRMRLEDHVVITGGVPEAELPAYYGAGDVFAMPCRTREMGLDVEGLGIVYLEASATGLPVVAGASGGAPDAVIPGETGYVVDGKSVRHVADRVAELLLDPELRRRMGEAGRAWVEAQWRWETIAERLRDLL</sequence>
<dbReference type="PANTHER" id="PTHR45947">
    <property type="entry name" value="SULFOQUINOVOSYL TRANSFERASE SQD2"/>
    <property type="match status" value="1"/>
</dbReference>
<dbReference type="EMBL" id="MLCF01000142">
    <property type="protein sequence ID" value="OIV35610.1"/>
    <property type="molecule type" value="Genomic_DNA"/>
</dbReference>
<protein>
    <submittedName>
        <fullName evidence="5">Alpha-(1-2)-phosphatidylinositol mannosyltransferase</fullName>
    </submittedName>
</protein>
<keyword evidence="2 5" id="KW-0808">Transferase</keyword>